<reference evidence="2 3" key="1">
    <citation type="submission" date="2016-02" db="EMBL/GenBank/DDBJ databases">
        <authorList>
            <person name="Wen L."/>
            <person name="He K."/>
            <person name="Yang H."/>
        </authorList>
    </citation>
    <scope>NUCLEOTIDE SEQUENCE [LARGE SCALE GENOMIC DNA]</scope>
    <source>
        <strain evidence="2 3">CMW7778B</strain>
    </source>
</reference>
<evidence type="ECO:0000313" key="2">
    <source>
        <dbReference type="EMBL" id="KXI19226.1"/>
    </source>
</evidence>
<sequence>MNNHNIGKATLIVGVLSALLMLNACGGVGNNNASGVDGARSQNSSSRETVDFFHIEKEYQESVAKLSWPKKYKAPANLVGEEKDAQFQSGYGDTQASNYYQCAWERQWLDTYASDEQAASKALRELEKVPNMPFMGPDRCDDATRNFFKEHMRKAKLGDPSGFQQDVQTNCPVM</sequence>
<comment type="caution">
    <text evidence="2">The sequence shown here is derived from an EMBL/GenBank/DDBJ whole genome shotgun (WGS) entry which is preliminary data.</text>
</comment>
<proteinExistence type="predicted"/>
<accession>A0A135ZC39</accession>
<protein>
    <submittedName>
        <fullName evidence="2">Uncharacterized protein</fullName>
    </submittedName>
</protein>
<dbReference type="AlphaFoldDB" id="A0A135ZC39"/>
<dbReference type="PATRIC" id="fig|2702.101.peg.26"/>
<evidence type="ECO:0000313" key="3">
    <source>
        <dbReference type="Proteomes" id="UP000070505"/>
    </source>
</evidence>
<dbReference type="RefSeq" id="WP_075522982.1">
    <property type="nucleotide sequence ID" value="NZ_KQ961847.1"/>
</dbReference>
<feature type="signal peptide" evidence="1">
    <location>
        <begin position="1"/>
        <end position="26"/>
    </location>
</feature>
<name>A0A135ZC39_GARVA</name>
<keyword evidence="1" id="KW-0732">Signal</keyword>
<feature type="chain" id="PRO_5039625249" evidence="1">
    <location>
        <begin position="27"/>
        <end position="174"/>
    </location>
</feature>
<dbReference type="Proteomes" id="UP000070505">
    <property type="component" value="Unassembled WGS sequence"/>
</dbReference>
<evidence type="ECO:0000256" key="1">
    <source>
        <dbReference type="SAM" id="SignalP"/>
    </source>
</evidence>
<organism evidence="2 3">
    <name type="scientific">Gardnerella vaginalis</name>
    <dbReference type="NCBI Taxonomy" id="2702"/>
    <lineage>
        <taxon>Bacteria</taxon>
        <taxon>Bacillati</taxon>
        <taxon>Actinomycetota</taxon>
        <taxon>Actinomycetes</taxon>
        <taxon>Bifidobacteriales</taxon>
        <taxon>Bifidobacteriaceae</taxon>
        <taxon>Gardnerella</taxon>
    </lineage>
</organism>
<dbReference type="EMBL" id="LSRC01000001">
    <property type="protein sequence ID" value="KXI19226.1"/>
    <property type="molecule type" value="Genomic_DNA"/>
</dbReference>
<gene>
    <name evidence="2" type="ORF">HMPREF3230_00025</name>
</gene>